<protein>
    <recommendedName>
        <fullName evidence="4">ABC transporter permease</fullName>
    </recommendedName>
</protein>
<organism evidence="2 3">
    <name type="scientific">Cryptosporangium japonicum</name>
    <dbReference type="NCBI Taxonomy" id="80872"/>
    <lineage>
        <taxon>Bacteria</taxon>
        <taxon>Bacillati</taxon>
        <taxon>Actinomycetota</taxon>
        <taxon>Actinomycetes</taxon>
        <taxon>Cryptosporangiales</taxon>
        <taxon>Cryptosporangiaceae</taxon>
        <taxon>Cryptosporangium</taxon>
    </lineage>
</organism>
<dbReference type="EMBL" id="BAAAGX010000002">
    <property type="protein sequence ID" value="GAA0221523.1"/>
    <property type="molecule type" value="Genomic_DNA"/>
</dbReference>
<name>A0ABN0TH77_9ACTN</name>
<evidence type="ECO:0000313" key="3">
    <source>
        <dbReference type="Proteomes" id="UP001500967"/>
    </source>
</evidence>
<feature type="transmembrane region" description="Helical" evidence="1">
    <location>
        <begin position="169"/>
        <end position="189"/>
    </location>
</feature>
<accession>A0ABN0TH77</accession>
<evidence type="ECO:0008006" key="4">
    <source>
        <dbReference type="Google" id="ProtNLM"/>
    </source>
</evidence>
<gene>
    <name evidence="2" type="ORF">GCM10009539_03420</name>
</gene>
<evidence type="ECO:0000256" key="1">
    <source>
        <dbReference type="SAM" id="Phobius"/>
    </source>
</evidence>
<sequence>MSARWPILRYLVTAHLLFLLFCLGVFVAITGVILAGVAIVGTVSVSALDVGVGQFFRWMALGYGGHLFYTFLPHCLVHGRTRGEFVRQVPIYQVVAAAVLAFAIAVLYAGETLLYRAAGWSQGFRPGHLYESGTDVGAIFVSYWAALLVWTVVGAMIGAAWYRFPGVGLLLVPVAAAILFVNGLSLNIGEWEPLSGGLAGGAWDLLAIAAVSTALAVAVTWSIARDVPIQAPAG</sequence>
<feature type="transmembrane region" description="Helical" evidence="1">
    <location>
        <begin position="12"/>
        <end position="43"/>
    </location>
</feature>
<keyword evidence="3" id="KW-1185">Reference proteome</keyword>
<feature type="transmembrane region" description="Helical" evidence="1">
    <location>
        <begin position="89"/>
        <end position="110"/>
    </location>
</feature>
<keyword evidence="1" id="KW-0472">Membrane</keyword>
<dbReference type="Proteomes" id="UP001500967">
    <property type="component" value="Unassembled WGS sequence"/>
</dbReference>
<comment type="caution">
    <text evidence="2">The sequence shown here is derived from an EMBL/GenBank/DDBJ whole genome shotgun (WGS) entry which is preliminary data.</text>
</comment>
<dbReference type="RefSeq" id="WP_344646915.1">
    <property type="nucleotide sequence ID" value="NZ_BAAAGX010000002.1"/>
</dbReference>
<proteinExistence type="predicted"/>
<feature type="transmembrane region" description="Helical" evidence="1">
    <location>
        <begin position="141"/>
        <end position="162"/>
    </location>
</feature>
<reference evidence="2 3" key="1">
    <citation type="journal article" date="2019" name="Int. J. Syst. Evol. Microbiol.">
        <title>The Global Catalogue of Microorganisms (GCM) 10K type strain sequencing project: providing services to taxonomists for standard genome sequencing and annotation.</title>
        <authorList>
            <consortium name="The Broad Institute Genomics Platform"/>
            <consortium name="The Broad Institute Genome Sequencing Center for Infectious Disease"/>
            <person name="Wu L."/>
            <person name="Ma J."/>
        </authorList>
    </citation>
    <scope>NUCLEOTIDE SEQUENCE [LARGE SCALE GENOMIC DNA]</scope>
    <source>
        <strain evidence="2 3">JCM 10425</strain>
    </source>
</reference>
<feature type="transmembrane region" description="Helical" evidence="1">
    <location>
        <begin position="201"/>
        <end position="224"/>
    </location>
</feature>
<keyword evidence="1" id="KW-1133">Transmembrane helix</keyword>
<feature type="transmembrane region" description="Helical" evidence="1">
    <location>
        <begin position="55"/>
        <end position="77"/>
    </location>
</feature>
<evidence type="ECO:0000313" key="2">
    <source>
        <dbReference type="EMBL" id="GAA0221523.1"/>
    </source>
</evidence>
<keyword evidence="1" id="KW-0812">Transmembrane</keyword>